<dbReference type="SUPFAM" id="SSF53335">
    <property type="entry name" value="S-adenosyl-L-methionine-dependent methyltransferases"/>
    <property type="match status" value="1"/>
</dbReference>
<dbReference type="InterPro" id="IPR029063">
    <property type="entry name" value="SAM-dependent_MTases_sf"/>
</dbReference>
<evidence type="ECO:0000256" key="2">
    <source>
        <dbReference type="ARBA" id="ARBA00022603"/>
    </source>
</evidence>
<dbReference type="Gene3D" id="3.40.50.150">
    <property type="entry name" value="Vaccinia Virus protein VP39"/>
    <property type="match status" value="1"/>
</dbReference>
<keyword evidence="2" id="KW-0489">Methyltransferase</keyword>
<dbReference type="Proteomes" id="UP000789595">
    <property type="component" value="Unassembled WGS sequence"/>
</dbReference>
<dbReference type="AlphaFoldDB" id="A0A8J2WEC0"/>
<evidence type="ECO:0000313" key="5">
    <source>
        <dbReference type="EMBL" id="CAH0364980.1"/>
    </source>
</evidence>
<evidence type="ECO:0000256" key="3">
    <source>
        <dbReference type="ARBA" id="ARBA00022679"/>
    </source>
</evidence>
<dbReference type="PANTHER" id="PTHR12176">
    <property type="entry name" value="SAM-DEPENDENT METHYLTRANSFERASE SUPERFAMILY PROTEIN"/>
    <property type="match status" value="1"/>
</dbReference>
<protein>
    <recommendedName>
        <fullName evidence="4">Methyltransferase type 11 domain-containing protein</fullName>
    </recommendedName>
</protein>
<accession>A0A8J2WEC0</accession>
<evidence type="ECO:0000256" key="1">
    <source>
        <dbReference type="ARBA" id="ARBA00008361"/>
    </source>
</evidence>
<organism evidence="5 6">
    <name type="scientific">Pelagomonas calceolata</name>
    <dbReference type="NCBI Taxonomy" id="35677"/>
    <lineage>
        <taxon>Eukaryota</taxon>
        <taxon>Sar</taxon>
        <taxon>Stramenopiles</taxon>
        <taxon>Ochrophyta</taxon>
        <taxon>Pelagophyceae</taxon>
        <taxon>Pelagomonadales</taxon>
        <taxon>Pelagomonadaceae</taxon>
        <taxon>Pelagomonas</taxon>
    </lineage>
</organism>
<dbReference type="InterPro" id="IPR051419">
    <property type="entry name" value="Lys/N-term_MeTrsfase_sf"/>
</dbReference>
<sequence>MSEHVQDADDADDADDAFQTPKYWDAFYDDEEVYDWYSAAGAMYAACRRELRRFKRRGRVLDVGCGTASHLSALAQHADVTGVDFSETVISANNARKEGVIYLVEDASSLFSLEDNSFDVVLDKGCLDCFVSAPDASFARRDAFLRSVQRVLDDGGVYLCMPVCGVDVVTLLTTGLAKRAKPDVAGAISDERDAWEVQRSGENGCAFDILQIVASQQKHLFRCAPRGNDVAALCAQLEGLAADDDAGDFDDAPSTALTLRRGFFCGSCGGEVAALQFPLIVPAACPNCRADVRRFAMS</sequence>
<feature type="domain" description="Methyltransferase type 11" evidence="4">
    <location>
        <begin position="61"/>
        <end position="159"/>
    </location>
</feature>
<dbReference type="GO" id="GO:0032259">
    <property type="term" value="P:methylation"/>
    <property type="evidence" value="ECO:0007669"/>
    <property type="project" value="UniProtKB-KW"/>
</dbReference>
<keyword evidence="6" id="KW-1185">Reference proteome</keyword>
<dbReference type="OrthoDB" id="411785at2759"/>
<dbReference type="InterPro" id="IPR013216">
    <property type="entry name" value="Methyltransf_11"/>
</dbReference>
<evidence type="ECO:0000313" key="6">
    <source>
        <dbReference type="Proteomes" id="UP000789595"/>
    </source>
</evidence>
<proteinExistence type="inferred from homology"/>
<comment type="similarity">
    <text evidence="1">Belongs to the methyltransferase superfamily.</text>
</comment>
<comment type="caution">
    <text evidence="5">The sequence shown here is derived from an EMBL/GenBank/DDBJ whole genome shotgun (WGS) entry which is preliminary data.</text>
</comment>
<dbReference type="CDD" id="cd02440">
    <property type="entry name" value="AdoMet_MTases"/>
    <property type="match status" value="1"/>
</dbReference>
<gene>
    <name evidence="5" type="ORF">PECAL_1P13770</name>
</gene>
<evidence type="ECO:0000259" key="4">
    <source>
        <dbReference type="Pfam" id="PF08241"/>
    </source>
</evidence>
<dbReference type="Pfam" id="PF08241">
    <property type="entry name" value="Methyltransf_11"/>
    <property type="match status" value="1"/>
</dbReference>
<name>A0A8J2WEC0_9STRA</name>
<keyword evidence="3" id="KW-0808">Transferase</keyword>
<dbReference type="EMBL" id="CAKKNE010000001">
    <property type="protein sequence ID" value="CAH0364980.1"/>
    <property type="molecule type" value="Genomic_DNA"/>
</dbReference>
<reference evidence="5" key="1">
    <citation type="submission" date="2021-11" db="EMBL/GenBank/DDBJ databases">
        <authorList>
            <consortium name="Genoscope - CEA"/>
            <person name="William W."/>
        </authorList>
    </citation>
    <scope>NUCLEOTIDE SEQUENCE</scope>
</reference>
<dbReference type="GO" id="GO:0008757">
    <property type="term" value="F:S-adenosylmethionine-dependent methyltransferase activity"/>
    <property type="evidence" value="ECO:0007669"/>
    <property type="project" value="InterPro"/>
</dbReference>